<dbReference type="PANTHER" id="PTHR33164">
    <property type="entry name" value="TRANSCRIPTIONAL REGULATOR, MARR FAMILY"/>
    <property type="match status" value="1"/>
</dbReference>
<dbReference type="InterPro" id="IPR000835">
    <property type="entry name" value="HTH_MarR-typ"/>
</dbReference>
<dbReference type="RefSeq" id="WP_219824084.1">
    <property type="nucleotide sequence ID" value="NZ_CP154825.1"/>
</dbReference>
<dbReference type="GO" id="GO:0003677">
    <property type="term" value="F:DNA binding"/>
    <property type="evidence" value="ECO:0007669"/>
    <property type="project" value="UniProtKB-KW"/>
</dbReference>
<dbReference type="SMART" id="SM00347">
    <property type="entry name" value="HTH_MARR"/>
    <property type="match status" value="1"/>
</dbReference>
<dbReference type="Proteomes" id="UP000239203">
    <property type="component" value="Unassembled WGS sequence"/>
</dbReference>
<reference evidence="2 3" key="1">
    <citation type="submission" date="2018-02" db="EMBL/GenBank/DDBJ databases">
        <title>Genomic Encyclopedia of Archaeal and Bacterial Type Strains, Phase II (KMG-II): from individual species to whole genera.</title>
        <authorList>
            <person name="Goeker M."/>
        </authorList>
    </citation>
    <scope>NUCLEOTIDE SEQUENCE [LARGE SCALE GENOMIC DNA]</scope>
    <source>
        <strain evidence="2 3">YU 961-1</strain>
    </source>
</reference>
<dbReference type="PRINTS" id="PR00598">
    <property type="entry name" value="HTHMARR"/>
</dbReference>
<dbReference type="PROSITE" id="PS50995">
    <property type="entry name" value="HTH_MARR_2"/>
    <property type="match status" value="1"/>
</dbReference>
<proteinExistence type="predicted"/>
<name>A0A2S6GJJ9_9PSEU</name>
<sequence>MQLQDTPGKAGGPLSAEDALPALEAELAALWRRGRTVARTSARAIHPKLDPTAYPLLVLLFHAGELRMSELASTMGLDKSTVTRQVDAAARLGLLERATDPADARARLVTLTENGRGRVTAVLAAQRTRWRTALSTWPVEDIESLTTLLHNLGDSDIT</sequence>
<dbReference type="GO" id="GO:0003700">
    <property type="term" value="F:DNA-binding transcription factor activity"/>
    <property type="evidence" value="ECO:0007669"/>
    <property type="project" value="InterPro"/>
</dbReference>
<evidence type="ECO:0000313" key="3">
    <source>
        <dbReference type="Proteomes" id="UP000239203"/>
    </source>
</evidence>
<evidence type="ECO:0000313" key="2">
    <source>
        <dbReference type="EMBL" id="PPK65370.1"/>
    </source>
</evidence>
<dbReference type="SUPFAM" id="SSF46785">
    <property type="entry name" value="Winged helix' DNA-binding domain"/>
    <property type="match status" value="1"/>
</dbReference>
<dbReference type="Gene3D" id="1.10.10.10">
    <property type="entry name" value="Winged helix-like DNA-binding domain superfamily/Winged helix DNA-binding domain"/>
    <property type="match status" value="1"/>
</dbReference>
<dbReference type="Pfam" id="PF01047">
    <property type="entry name" value="MarR"/>
    <property type="match status" value="1"/>
</dbReference>
<keyword evidence="3" id="KW-1185">Reference proteome</keyword>
<feature type="domain" description="HTH marR-type" evidence="1">
    <location>
        <begin position="20"/>
        <end position="154"/>
    </location>
</feature>
<protein>
    <submittedName>
        <fullName evidence="2">DNA-binding MarR family transcriptional regulator</fullName>
    </submittedName>
</protein>
<accession>A0A2S6GJJ9</accession>
<dbReference type="InterPro" id="IPR036390">
    <property type="entry name" value="WH_DNA-bd_sf"/>
</dbReference>
<organism evidence="2 3">
    <name type="scientific">Actinokineospora auranticolor</name>
    <dbReference type="NCBI Taxonomy" id="155976"/>
    <lineage>
        <taxon>Bacteria</taxon>
        <taxon>Bacillati</taxon>
        <taxon>Actinomycetota</taxon>
        <taxon>Actinomycetes</taxon>
        <taxon>Pseudonocardiales</taxon>
        <taxon>Pseudonocardiaceae</taxon>
        <taxon>Actinokineospora</taxon>
    </lineage>
</organism>
<comment type="caution">
    <text evidence="2">The sequence shown here is derived from an EMBL/GenBank/DDBJ whole genome shotgun (WGS) entry which is preliminary data.</text>
</comment>
<keyword evidence="2" id="KW-0238">DNA-binding</keyword>
<gene>
    <name evidence="2" type="ORF">CLV40_11422</name>
</gene>
<dbReference type="InterPro" id="IPR039422">
    <property type="entry name" value="MarR/SlyA-like"/>
</dbReference>
<dbReference type="GO" id="GO:0006950">
    <property type="term" value="P:response to stress"/>
    <property type="evidence" value="ECO:0007669"/>
    <property type="project" value="TreeGrafter"/>
</dbReference>
<dbReference type="EMBL" id="PTIX01000014">
    <property type="protein sequence ID" value="PPK65370.1"/>
    <property type="molecule type" value="Genomic_DNA"/>
</dbReference>
<dbReference type="PANTHER" id="PTHR33164:SF57">
    <property type="entry name" value="MARR-FAMILY TRANSCRIPTIONAL REGULATOR"/>
    <property type="match status" value="1"/>
</dbReference>
<dbReference type="InterPro" id="IPR036388">
    <property type="entry name" value="WH-like_DNA-bd_sf"/>
</dbReference>
<dbReference type="AlphaFoldDB" id="A0A2S6GJJ9"/>
<evidence type="ECO:0000259" key="1">
    <source>
        <dbReference type="PROSITE" id="PS50995"/>
    </source>
</evidence>